<dbReference type="NCBIfam" id="TIGR01930">
    <property type="entry name" value="AcCoA-C-Actrans"/>
    <property type="match status" value="1"/>
</dbReference>
<sequence>MSHDRDVVIVSAARTPIGKFGGSLKDVRASSLLALVMEEVLKRAGNPDPAILDEVVTGDCAQCFDEANTARTAMLKAGLPVEIPAHTIQRQCASSMQALAAATQMIRAEDAEVVLVGGVESMSSAPYYLPKARWGMRLMNHEVLDSVWEMLHSGSRLLGNPMIMGQTAENLAQKYGIDRQEQDEVALRSHHNAEAAIKEGRFKDEIVPVEIPGPKGKVAVFEQDEHPRFGLTMDDLSRLKPVFKKDGTVTAGNSSGLNDGAAAALVMTRAKAKEMGLQPLARIVATAAAGVEPEYMGYGPVPATEKVLKKAGMTLKDIQLIELNEAFAAQYLACERGIGFDRAIANVNGSGIALGHPVGCTGLRIVISLAYEMARRDLSVGLATLCVGGGMGMATIVARD</sequence>
<evidence type="ECO:0000259" key="7">
    <source>
        <dbReference type="Pfam" id="PF02803"/>
    </source>
</evidence>
<dbReference type="GO" id="GO:0003988">
    <property type="term" value="F:acetyl-CoA C-acyltransferase activity"/>
    <property type="evidence" value="ECO:0007669"/>
    <property type="project" value="UniProtKB-ARBA"/>
</dbReference>
<organism evidence="8 9">
    <name type="scientific">Desulfacinum hydrothermale DSM 13146</name>
    <dbReference type="NCBI Taxonomy" id="1121390"/>
    <lineage>
        <taxon>Bacteria</taxon>
        <taxon>Pseudomonadati</taxon>
        <taxon>Thermodesulfobacteriota</taxon>
        <taxon>Syntrophobacteria</taxon>
        <taxon>Syntrophobacterales</taxon>
        <taxon>Syntrophobacteraceae</taxon>
        <taxon>Desulfacinum</taxon>
    </lineage>
</organism>
<dbReference type="SUPFAM" id="SSF53901">
    <property type="entry name" value="Thiolase-like"/>
    <property type="match status" value="2"/>
</dbReference>
<dbReference type="PIRSF" id="PIRSF000429">
    <property type="entry name" value="Ac-CoA_Ac_transf"/>
    <property type="match status" value="1"/>
</dbReference>
<feature type="active site" description="Acyl-thioester intermediate" evidence="4">
    <location>
        <position position="92"/>
    </location>
</feature>
<keyword evidence="9" id="KW-1185">Reference proteome</keyword>
<dbReference type="PANTHER" id="PTHR18919">
    <property type="entry name" value="ACETYL-COA C-ACYLTRANSFERASE"/>
    <property type="match status" value="1"/>
</dbReference>
<dbReference type="InterPro" id="IPR016039">
    <property type="entry name" value="Thiolase-like"/>
</dbReference>
<dbReference type="Pfam" id="PF02803">
    <property type="entry name" value="Thiolase_C"/>
    <property type="match status" value="1"/>
</dbReference>
<evidence type="ECO:0000256" key="3">
    <source>
        <dbReference type="ARBA" id="ARBA00023315"/>
    </source>
</evidence>
<dbReference type="PROSITE" id="PS00099">
    <property type="entry name" value="THIOLASE_3"/>
    <property type="match status" value="1"/>
</dbReference>
<accession>A0A1W1XEX4</accession>
<name>A0A1W1XEX4_9BACT</name>
<dbReference type="InterPro" id="IPR020616">
    <property type="entry name" value="Thiolase_N"/>
</dbReference>
<keyword evidence="3 5" id="KW-0012">Acyltransferase</keyword>
<dbReference type="Pfam" id="PF00108">
    <property type="entry name" value="Thiolase_N"/>
    <property type="match status" value="1"/>
</dbReference>
<evidence type="ECO:0000256" key="2">
    <source>
        <dbReference type="ARBA" id="ARBA00022679"/>
    </source>
</evidence>
<dbReference type="FunFam" id="3.40.47.10:FF:000010">
    <property type="entry name" value="Acetyl-CoA acetyltransferase (Thiolase)"/>
    <property type="match status" value="1"/>
</dbReference>
<feature type="active site" description="Proton acceptor" evidence="4">
    <location>
        <position position="356"/>
    </location>
</feature>
<dbReference type="InterPro" id="IPR020617">
    <property type="entry name" value="Thiolase_C"/>
</dbReference>
<dbReference type="Gene3D" id="3.40.47.10">
    <property type="match status" value="2"/>
</dbReference>
<dbReference type="RefSeq" id="WP_084057170.1">
    <property type="nucleotide sequence ID" value="NZ_FWXF01000006.1"/>
</dbReference>
<feature type="active site" description="Proton acceptor" evidence="4">
    <location>
        <position position="386"/>
    </location>
</feature>
<dbReference type="EMBL" id="FWXF01000006">
    <property type="protein sequence ID" value="SMC22362.1"/>
    <property type="molecule type" value="Genomic_DNA"/>
</dbReference>
<dbReference type="OrthoDB" id="4565318at2"/>
<dbReference type="PANTHER" id="PTHR18919:SF107">
    <property type="entry name" value="ACETYL-COA ACETYLTRANSFERASE, CYTOSOLIC"/>
    <property type="match status" value="1"/>
</dbReference>
<dbReference type="Proteomes" id="UP000192783">
    <property type="component" value="Unassembled WGS sequence"/>
</dbReference>
<comment type="similarity">
    <text evidence="1 5">Belongs to the thiolase-like superfamily. Thiolase family.</text>
</comment>
<evidence type="ECO:0000256" key="1">
    <source>
        <dbReference type="ARBA" id="ARBA00010982"/>
    </source>
</evidence>
<feature type="domain" description="Thiolase C-terminal" evidence="7">
    <location>
        <begin position="277"/>
        <end position="398"/>
    </location>
</feature>
<keyword evidence="2 5" id="KW-0808">Transferase</keyword>
<dbReference type="CDD" id="cd00751">
    <property type="entry name" value="thiolase"/>
    <property type="match status" value="1"/>
</dbReference>
<dbReference type="InterPro" id="IPR002155">
    <property type="entry name" value="Thiolase"/>
</dbReference>
<evidence type="ECO:0000259" key="6">
    <source>
        <dbReference type="Pfam" id="PF00108"/>
    </source>
</evidence>
<dbReference type="InterPro" id="IPR020610">
    <property type="entry name" value="Thiolase_AS"/>
</dbReference>
<evidence type="ECO:0000256" key="4">
    <source>
        <dbReference type="PIRSR" id="PIRSR000429-1"/>
    </source>
</evidence>
<protein>
    <submittedName>
        <fullName evidence="8">Acetyl-CoA C-acetyltransferase</fullName>
    </submittedName>
</protein>
<dbReference type="STRING" id="1121390.SAMN02746041_01403"/>
<dbReference type="AlphaFoldDB" id="A0A1W1XEX4"/>
<feature type="domain" description="Thiolase N-terminal" evidence="6">
    <location>
        <begin position="7"/>
        <end position="269"/>
    </location>
</feature>
<gene>
    <name evidence="8" type="ORF">SAMN02746041_01403</name>
</gene>
<proteinExistence type="inferred from homology"/>
<evidence type="ECO:0000313" key="8">
    <source>
        <dbReference type="EMBL" id="SMC22362.1"/>
    </source>
</evidence>
<reference evidence="8 9" key="1">
    <citation type="submission" date="2017-04" db="EMBL/GenBank/DDBJ databases">
        <authorList>
            <person name="Afonso C.L."/>
            <person name="Miller P.J."/>
            <person name="Scott M.A."/>
            <person name="Spackman E."/>
            <person name="Goraichik I."/>
            <person name="Dimitrov K.M."/>
            <person name="Suarez D.L."/>
            <person name="Swayne D.E."/>
        </authorList>
    </citation>
    <scope>NUCLEOTIDE SEQUENCE [LARGE SCALE GENOMIC DNA]</scope>
    <source>
        <strain evidence="8 9">DSM 13146</strain>
    </source>
</reference>
<evidence type="ECO:0000256" key="5">
    <source>
        <dbReference type="RuleBase" id="RU003557"/>
    </source>
</evidence>
<evidence type="ECO:0000313" key="9">
    <source>
        <dbReference type="Proteomes" id="UP000192783"/>
    </source>
</evidence>